<proteinExistence type="predicted"/>
<evidence type="ECO:0000313" key="2">
    <source>
        <dbReference type="EMBL" id="CAL1268788.1"/>
    </source>
</evidence>
<evidence type="ECO:0000313" key="3">
    <source>
        <dbReference type="Proteomes" id="UP001497382"/>
    </source>
</evidence>
<evidence type="ECO:0000256" key="1">
    <source>
        <dbReference type="SAM" id="MobiDB-lite"/>
    </source>
</evidence>
<dbReference type="Proteomes" id="UP001497382">
    <property type="component" value="Unassembled WGS sequence"/>
</dbReference>
<keyword evidence="3" id="KW-1185">Reference proteome</keyword>
<dbReference type="EMBL" id="CAXIEN010000036">
    <property type="protein sequence ID" value="CAL1268788.1"/>
    <property type="molecule type" value="Genomic_DNA"/>
</dbReference>
<sequence>MTNYISGPYLQELTTCSKKNATLAAIPKLSNTPHKGLKTAVTHAVTAPVKSITLCHVQDPVDRSLSPLSCHNVQVNFSGGGHNRIRKPPEQKISSGRGFSRDGTSELNLAGGGAEGN</sequence>
<comment type="caution">
    <text evidence="2">The sequence shown here is derived from an EMBL/GenBank/DDBJ whole genome shotgun (WGS) entry which is preliminary data.</text>
</comment>
<reference evidence="2 3" key="1">
    <citation type="submission" date="2024-04" db="EMBL/GenBank/DDBJ databases">
        <authorList>
            <person name="Rising A."/>
            <person name="Reimegard J."/>
            <person name="Sonavane S."/>
            <person name="Akerstrom W."/>
            <person name="Nylinder S."/>
            <person name="Hedman E."/>
            <person name="Kallberg Y."/>
        </authorList>
    </citation>
    <scope>NUCLEOTIDE SEQUENCE [LARGE SCALE GENOMIC DNA]</scope>
</reference>
<organism evidence="2 3">
    <name type="scientific">Larinioides sclopetarius</name>
    <dbReference type="NCBI Taxonomy" id="280406"/>
    <lineage>
        <taxon>Eukaryota</taxon>
        <taxon>Metazoa</taxon>
        <taxon>Ecdysozoa</taxon>
        <taxon>Arthropoda</taxon>
        <taxon>Chelicerata</taxon>
        <taxon>Arachnida</taxon>
        <taxon>Araneae</taxon>
        <taxon>Araneomorphae</taxon>
        <taxon>Entelegynae</taxon>
        <taxon>Araneoidea</taxon>
        <taxon>Araneidae</taxon>
        <taxon>Larinioides</taxon>
    </lineage>
</organism>
<dbReference type="AlphaFoldDB" id="A0AAV1ZB94"/>
<gene>
    <name evidence="2" type="ORF">LARSCL_LOCUS4371</name>
</gene>
<name>A0AAV1ZB94_9ARAC</name>
<feature type="region of interest" description="Disordered" evidence="1">
    <location>
        <begin position="78"/>
        <end position="117"/>
    </location>
</feature>
<protein>
    <submittedName>
        <fullName evidence="2">Uncharacterized protein</fullName>
    </submittedName>
</protein>
<accession>A0AAV1ZB94</accession>